<dbReference type="RefSeq" id="WP_008249474.1">
    <property type="nucleotide sequence ID" value="NZ_CP014544.1"/>
</dbReference>
<name>A0A127M6F2_9GAMM</name>
<reference evidence="1 2" key="1">
    <citation type="submission" date="2015-12" db="EMBL/GenBank/DDBJ databases">
        <authorList>
            <person name="Shamseldin A."/>
            <person name="Moawad H."/>
            <person name="Abd El-Rahim W.M."/>
            <person name="Sadowsky M.J."/>
        </authorList>
    </citation>
    <scope>NUCLEOTIDE SEQUENCE [LARGE SCALE GENOMIC DNA]</scope>
    <source>
        <strain evidence="1 2">SM2</strain>
    </source>
</reference>
<evidence type="ECO:0008006" key="3">
    <source>
        <dbReference type="Google" id="ProtNLM"/>
    </source>
</evidence>
<gene>
    <name evidence="1" type="ORF">AZF00_10920</name>
</gene>
<dbReference type="AlphaFoldDB" id="A0A127M6F2"/>
<evidence type="ECO:0000313" key="2">
    <source>
        <dbReference type="Proteomes" id="UP000074119"/>
    </source>
</evidence>
<dbReference type="EMBL" id="CP014544">
    <property type="protein sequence ID" value="AMO68777.1"/>
    <property type="molecule type" value="Genomic_DNA"/>
</dbReference>
<dbReference type="InterPro" id="IPR006513">
    <property type="entry name" value="YtfJ_HI0045"/>
</dbReference>
<evidence type="ECO:0000313" key="1">
    <source>
        <dbReference type="EMBL" id="AMO68777.1"/>
    </source>
</evidence>
<accession>A0A127M6F2</accession>
<protein>
    <recommendedName>
        <fullName evidence="3">YtfJ family protein</fullName>
    </recommendedName>
</protein>
<dbReference type="Pfam" id="PF09695">
    <property type="entry name" value="YtfJ_HI0045"/>
    <property type="match status" value="1"/>
</dbReference>
<proteinExistence type="predicted"/>
<organism evidence="1 2">
    <name type="scientific">Zhongshania aliphaticivorans</name>
    <dbReference type="NCBI Taxonomy" id="1470434"/>
    <lineage>
        <taxon>Bacteria</taxon>
        <taxon>Pseudomonadati</taxon>
        <taxon>Pseudomonadota</taxon>
        <taxon>Gammaproteobacteria</taxon>
        <taxon>Cellvibrionales</taxon>
        <taxon>Spongiibacteraceae</taxon>
        <taxon>Zhongshania</taxon>
    </lineage>
</organism>
<dbReference type="Proteomes" id="UP000074119">
    <property type="component" value="Chromosome"/>
</dbReference>
<sequence>MLRLKKYLLGLALLGSINSYGLELGGTLTDVSIPSKGELVLNKSKVDYKSWSTASIQRGSPALIFHLAARMSSDNIIAPLRTRLEEQDFAPGSFQSISVVNIDDAMWGTSGMVSSEMEKNKRAHPEAVLVADDASRGRKAWQLKESSVAVILLDANGKIRYLKEGKLGRKDIDTIMALLNTEISRVASK</sequence>
<dbReference type="KEGG" id="zal:AZF00_10920"/>